<accession>A0A6J5KX80</accession>
<organism evidence="1">
    <name type="scientific">uncultured Caudovirales phage</name>
    <dbReference type="NCBI Taxonomy" id="2100421"/>
    <lineage>
        <taxon>Viruses</taxon>
        <taxon>Duplodnaviria</taxon>
        <taxon>Heunggongvirae</taxon>
        <taxon>Uroviricota</taxon>
        <taxon>Caudoviricetes</taxon>
        <taxon>Peduoviridae</taxon>
        <taxon>Maltschvirus</taxon>
        <taxon>Maltschvirus maltsch</taxon>
    </lineage>
</organism>
<name>A0A6J5KX80_9CAUD</name>
<gene>
    <name evidence="1" type="ORF">UFOVP77_9</name>
</gene>
<sequence>MALTQVQTGMVADSAITTAKIADANVTTAKILDANVTDAKIAAMAASKLTGTVAIANGGSRLVKVHTYENNTRQVTSASANYTYFSWTITKVSSTSTLFIHAFMPGQGNDNSGDYIGIGIDGTMSYTGVQNEDIGTSSGNFTVFTQIRTGISSGSRSMTIQAIPVDGTSNRTVNIVNPNSSDDARNRQMGTSVIIYEIENA</sequence>
<evidence type="ECO:0000313" key="1">
    <source>
        <dbReference type="EMBL" id="CAB4126641.1"/>
    </source>
</evidence>
<reference evidence="1" key="1">
    <citation type="submission" date="2020-04" db="EMBL/GenBank/DDBJ databases">
        <authorList>
            <person name="Chiriac C."/>
            <person name="Salcher M."/>
            <person name="Ghai R."/>
            <person name="Kavagutti S V."/>
        </authorList>
    </citation>
    <scope>NUCLEOTIDE SEQUENCE</scope>
</reference>
<dbReference type="EMBL" id="LR796206">
    <property type="protein sequence ID" value="CAB4126641.1"/>
    <property type="molecule type" value="Genomic_DNA"/>
</dbReference>
<proteinExistence type="predicted"/>
<protein>
    <submittedName>
        <fullName evidence="1">Uncharacterized protein</fullName>
    </submittedName>
</protein>